<dbReference type="KEGG" id="tum:CBW65_20350"/>
<feature type="binding site" evidence="9">
    <location>
        <position position="260"/>
    </location>
    <ligand>
        <name>substrate</name>
    </ligand>
</feature>
<evidence type="ECO:0000256" key="7">
    <source>
        <dbReference type="PIRNR" id="PIRNR000124"/>
    </source>
</evidence>
<dbReference type="InterPro" id="IPR014026">
    <property type="entry name" value="UDP-Glc/GDP-Man_DH_dimer"/>
</dbReference>
<comment type="catalytic activity">
    <reaction evidence="6 7">
        <text>UDP-alpha-D-glucose + 2 NAD(+) + H2O = UDP-alpha-D-glucuronate + 2 NADH + 3 H(+)</text>
        <dbReference type="Rhea" id="RHEA:23596"/>
        <dbReference type="ChEBI" id="CHEBI:15377"/>
        <dbReference type="ChEBI" id="CHEBI:15378"/>
        <dbReference type="ChEBI" id="CHEBI:57540"/>
        <dbReference type="ChEBI" id="CHEBI:57945"/>
        <dbReference type="ChEBI" id="CHEBI:58052"/>
        <dbReference type="ChEBI" id="CHEBI:58885"/>
        <dbReference type="EC" id="1.1.1.22"/>
    </reaction>
</comment>
<proteinExistence type="inferred from homology"/>
<dbReference type="PANTHER" id="PTHR43750">
    <property type="entry name" value="UDP-GLUCOSE 6-DEHYDROGENASE TUAD"/>
    <property type="match status" value="1"/>
</dbReference>
<dbReference type="InterPro" id="IPR014027">
    <property type="entry name" value="UDP-Glc/GDP-Man_DH_C"/>
</dbReference>
<dbReference type="Proteomes" id="UP000195437">
    <property type="component" value="Chromosome"/>
</dbReference>
<evidence type="ECO:0000256" key="9">
    <source>
        <dbReference type="PIRSR" id="PIRSR500134-2"/>
    </source>
</evidence>
<dbReference type="Gene3D" id="3.40.50.720">
    <property type="entry name" value="NAD(P)-binding Rossmann-like Domain"/>
    <property type="match status" value="2"/>
</dbReference>
<dbReference type="AlphaFoldDB" id="A0A1Y0IUR3"/>
<evidence type="ECO:0000256" key="8">
    <source>
        <dbReference type="PIRSR" id="PIRSR500134-1"/>
    </source>
</evidence>
<evidence type="ECO:0000256" key="4">
    <source>
        <dbReference type="ARBA" id="ARBA00023002"/>
    </source>
</evidence>
<name>A0A1Y0IUR3_9BACL</name>
<dbReference type="SUPFAM" id="SSF52413">
    <property type="entry name" value="UDP-glucose/GDP-mannose dehydrogenase C-terminal domain"/>
    <property type="match status" value="1"/>
</dbReference>
<evidence type="ECO:0000256" key="10">
    <source>
        <dbReference type="PIRSR" id="PIRSR500134-3"/>
    </source>
</evidence>
<dbReference type="SMART" id="SM00984">
    <property type="entry name" value="UDPG_MGDP_dh_C"/>
    <property type="match status" value="1"/>
</dbReference>
<feature type="binding site" evidence="10">
    <location>
        <position position="35"/>
    </location>
    <ligand>
        <name>NAD(+)</name>
        <dbReference type="ChEBI" id="CHEBI:57540"/>
    </ligand>
</feature>
<evidence type="ECO:0000259" key="11">
    <source>
        <dbReference type="SMART" id="SM00984"/>
    </source>
</evidence>
<feature type="binding site" evidence="10">
    <location>
        <position position="266"/>
    </location>
    <ligand>
        <name>NAD(+)</name>
        <dbReference type="ChEBI" id="CHEBI:57540"/>
    </ligand>
</feature>
<feature type="binding site" evidence="10">
    <location>
        <position position="121"/>
    </location>
    <ligand>
        <name>NAD(+)</name>
        <dbReference type="ChEBI" id="CHEBI:57540"/>
    </ligand>
</feature>
<protein>
    <recommendedName>
        <fullName evidence="3 7">UDP-glucose 6-dehydrogenase</fullName>
        <ecNumber evidence="3 7">1.1.1.22</ecNumber>
    </recommendedName>
</protein>
<dbReference type="PANTHER" id="PTHR43750:SF3">
    <property type="entry name" value="UDP-GLUCOSE 6-DEHYDROGENASE TUAD"/>
    <property type="match status" value="1"/>
</dbReference>
<dbReference type="PIRSF" id="PIRSF500134">
    <property type="entry name" value="UDPglc_DH_bac"/>
    <property type="match status" value="1"/>
</dbReference>
<dbReference type="GO" id="GO:0003979">
    <property type="term" value="F:UDP-glucose 6-dehydrogenase activity"/>
    <property type="evidence" value="ECO:0007669"/>
    <property type="project" value="UniProtKB-EC"/>
</dbReference>
<evidence type="ECO:0000256" key="3">
    <source>
        <dbReference type="ARBA" id="ARBA00012954"/>
    </source>
</evidence>
<gene>
    <name evidence="12" type="ORF">CBW65_20350</name>
</gene>
<dbReference type="EC" id="1.1.1.22" evidence="3 7"/>
<feature type="binding site" evidence="10">
    <location>
        <position position="86"/>
    </location>
    <ligand>
        <name>NAD(+)</name>
        <dbReference type="ChEBI" id="CHEBI:57540"/>
    </ligand>
</feature>
<dbReference type="PIRSF" id="PIRSF000124">
    <property type="entry name" value="UDPglc_GDPman_dh"/>
    <property type="match status" value="1"/>
</dbReference>
<evidence type="ECO:0000256" key="2">
    <source>
        <dbReference type="ARBA" id="ARBA00006601"/>
    </source>
</evidence>
<sequence length="436" mass="47131">MNVAVIGTGYVGATTSAALASMGHQVIGVDVDRQKVESLNCGRLPFYEEGLEQLMQNLLATGALTFTADLPRAVRESDILFLTVGTPSNADGSADLRYVEGAVRDIGRSIKTHKVIVSKSTVPVGTGDLVKTWLQEELAKRGTDIPFDIVSNPEFLREGKALHDALHPERIVIGCESDKARAVMTSLYEGLRTVLFYTTVRDAEMIKYASNAFLATKISFINELARLCEKTGASISKVARGMGLDSRIGGQFLRAGIGYGGSCFPKDVEALLHLSRQEGVPLQLLDAVARVNQEQAAWFLQKVLRHLGPLSGKKIALLGLTFKPGTDDIREAPALRLIPELLAAGAELSAYDPQGMEAVRRLHPGLRYAKDPYDALAGADGALLLTEWQEFLELDYAQVKRVMAGAVLLDGRNALDGEKMRGYGLLYDGVGERGTG</sequence>
<evidence type="ECO:0000256" key="6">
    <source>
        <dbReference type="ARBA" id="ARBA00047473"/>
    </source>
</evidence>
<dbReference type="InterPro" id="IPR001732">
    <property type="entry name" value="UDP-Glc/GDP-Man_DH_N"/>
</dbReference>
<dbReference type="GO" id="GO:0051287">
    <property type="term" value="F:NAD binding"/>
    <property type="evidence" value="ECO:0007669"/>
    <property type="project" value="InterPro"/>
</dbReference>
<comment type="similarity">
    <text evidence="2 7">Belongs to the UDP-glucose/GDP-mannose dehydrogenase family.</text>
</comment>
<dbReference type="RefSeq" id="WP_087458411.1">
    <property type="nucleotide sequence ID" value="NZ_CP021434.1"/>
</dbReference>
<dbReference type="EMBL" id="CP021434">
    <property type="protein sequence ID" value="ARU63064.1"/>
    <property type="molecule type" value="Genomic_DNA"/>
</dbReference>
<dbReference type="GO" id="GO:0006065">
    <property type="term" value="P:UDP-glucuronate biosynthetic process"/>
    <property type="evidence" value="ECO:0007669"/>
    <property type="project" value="UniProtKB-UniPathway"/>
</dbReference>
<feature type="binding site" evidence="10">
    <location>
        <position position="30"/>
    </location>
    <ligand>
        <name>NAD(+)</name>
        <dbReference type="ChEBI" id="CHEBI:57540"/>
    </ligand>
</feature>
<organism evidence="12 13">
    <name type="scientific">Tumebacillus avium</name>
    <dbReference type="NCBI Taxonomy" id="1903704"/>
    <lineage>
        <taxon>Bacteria</taxon>
        <taxon>Bacillati</taxon>
        <taxon>Bacillota</taxon>
        <taxon>Bacilli</taxon>
        <taxon>Bacillales</taxon>
        <taxon>Alicyclobacillaceae</taxon>
        <taxon>Tumebacillus</taxon>
    </lineage>
</organism>
<accession>A0A1Y0IUR3</accession>
<reference evidence="13" key="1">
    <citation type="submission" date="2017-05" db="EMBL/GenBank/DDBJ databases">
        <authorList>
            <person name="Sung H."/>
        </authorList>
    </citation>
    <scope>NUCLEOTIDE SEQUENCE [LARGE SCALE GENOMIC DNA]</scope>
    <source>
        <strain evidence="13">AR23208</strain>
    </source>
</reference>
<evidence type="ECO:0000313" key="12">
    <source>
        <dbReference type="EMBL" id="ARU63064.1"/>
    </source>
</evidence>
<dbReference type="Gene3D" id="1.20.5.100">
    <property type="entry name" value="Cytochrome c1, transmembrane anchor, C-terminal"/>
    <property type="match status" value="1"/>
</dbReference>
<dbReference type="Pfam" id="PF03721">
    <property type="entry name" value="UDPG_MGDP_dh_N"/>
    <property type="match status" value="1"/>
</dbReference>
<feature type="active site" description="Nucleophile" evidence="8">
    <location>
        <position position="263"/>
    </location>
</feature>
<feature type="binding site" evidence="9">
    <location>
        <begin position="155"/>
        <end position="158"/>
    </location>
    <ligand>
        <name>substrate</name>
    </ligand>
</feature>
<dbReference type="InterPro" id="IPR036220">
    <property type="entry name" value="UDP-Glc/GDP-Man_DH_C_sf"/>
</dbReference>
<dbReference type="InterPro" id="IPR008927">
    <property type="entry name" value="6-PGluconate_DH-like_C_sf"/>
</dbReference>
<evidence type="ECO:0000256" key="1">
    <source>
        <dbReference type="ARBA" id="ARBA00004701"/>
    </source>
</evidence>
<dbReference type="NCBIfam" id="TIGR03026">
    <property type="entry name" value="NDP-sugDHase"/>
    <property type="match status" value="1"/>
</dbReference>
<evidence type="ECO:0000313" key="13">
    <source>
        <dbReference type="Proteomes" id="UP000195437"/>
    </source>
</evidence>
<feature type="binding site" evidence="9">
    <location>
        <begin position="252"/>
        <end position="256"/>
    </location>
    <ligand>
        <name>substrate</name>
    </ligand>
</feature>
<dbReference type="SUPFAM" id="SSF48179">
    <property type="entry name" value="6-phosphogluconate dehydrogenase C-terminal domain-like"/>
    <property type="match status" value="1"/>
</dbReference>
<feature type="binding site" evidence="10">
    <location>
        <position position="330"/>
    </location>
    <ligand>
        <name>NAD(+)</name>
        <dbReference type="ChEBI" id="CHEBI:57540"/>
    </ligand>
</feature>
<feature type="binding site" evidence="9">
    <location>
        <position position="207"/>
    </location>
    <ligand>
        <name>substrate</name>
    </ligand>
</feature>
<dbReference type="InterPro" id="IPR017476">
    <property type="entry name" value="UDP-Glc/GDP-Man"/>
</dbReference>
<keyword evidence="5 7" id="KW-0520">NAD</keyword>
<feature type="binding site" evidence="9">
    <location>
        <position position="323"/>
    </location>
    <ligand>
        <name>substrate</name>
    </ligand>
</feature>
<dbReference type="SUPFAM" id="SSF51735">
    <property type="entry name" value="NAD(P)-binding Rossmann-fold domains"/>
    <property type="match status" value="1"/>
</dbReference>
<feature type="binding site" evidence="10">
    <location>
        <position position="158"/>
    </location>
    <ligand>
        <name>NAD(+)</name>
        <dbReference type="ChEBI" id="CHEBI:57540"/>
    </ligand>
</feature>
<dbReference type="InterPro" id="IPR028357">
    <property type="entry name" value="UDPglc_DH_bac"/>
</dbReference>
<dbReference type="InterPro" id="IPR036291">
    <property type="entry name" value="NAD(P)-bd_dom_sf"/>
</dbReference>
<comment type="pathway">
    <text evidence="1">Nucleotide-sugar biosynthesis; UDP-alpha-D-glucuronate biosynthesis; UDP-alpha-D-glucuronate from UDP-alpha-D-glucose: step 1/1.</text>
</comment>
<evidence type="ECO:0000256" key="5">
    <source>
        <dbReference type="ARBA" id="ARBA00023027"/>
    </source>
</evidence>
<dbReference type="Pfam" id="PF00984">
    <property type="entry name" value="UDPG_MGDP_dh"/>
    <property type="match status" value="1"/>
</dbReference>
<feature type="domain" description="UDP-glucose/GDP-mannose dehydrogenase C-terminal" evidence="11">
    <location>
        <begin position="316"/>
        <end position="417"/>
    </location>
</feature>
<dbReference type="OrthoDB" id="9803238at2"/>
<keyword evidence="4 7" id="KW-0560">Oxidoreductase</keyword>
<dbReference type="Pfam" id="PF03720">
    <property type="entry name" value="UDPG_MGDP_dh_C"/>
    <property type="match status" value="1"/>
</dbReference>
<dbReference type="UniPathway" id="UPA00038">
    <property type="reaction ID" value="UER00491"/>
</dbReference>
<dbReference type="GO" id="GO:0000271">
    <property type="term" value="P:polysaccharide biosynthetic process"/>
    <property type="evidence" value="ECO:0007669"/>
    <property type="project" value="InterPro"/>
</dbReference>
<keyword evidence="13" id="KW-1185">Reference proteome</keyword>